<sequence length="120" mass="13234">MRLVEASHEIAHHWAAAHAVDMDVGLGRGILDGCRFFADCILGRRLICRLGACGLGVRDVCSRCQCRNGKEPQEYGTQAFGTGRSECPSELGESSHEAEKTFLFLMSMQKQAQEYPSVEL</sequence>
<accession>G6XMU0</accession>
<evidence type="ECO:0000313" key="2">
    <source>
        <dbReference type="EMBL" id="EHH66916.1"/>
    </source>
</evidence>
<dbReference type="STRING" id="1088869.GMO_28080"/>
<organism evidence="2 3">
    <name type="scientific">Gluconobacter morbifer G707</name>
    <dbReference type="NCBI Taxonomy" id="1088869"/>
    <lineage>
        <taxon>Bacteria</taxon>
        <taxon>Pseudomonadati</taxon>
        <taxon>Pseudomonadota</taxon>
        <taxon>Alphaproteobacteria</taxon>
        <taxon>Acetobacterales</taxon>
        <taxon>Acetobacteraceae</taxon>
        <taxon>Gluconobacter</taxon>
    </lineage>
</organism>
<protein>
    <submittedName>
        <fullName evidence="2">Uncharacterized protein</fullName>
    </submittedName>
</protein>
<name>G6XMU0_9PROT</name>
<dbReference type="EMBL" id="AGQV01000016">
    <property type="protein sequence ID" value="EHH66916.1"/>
    <property type="molecule type" value="Genomic_DNA"/>
</dbReference>
<reference evidence="2 3" key="1">
    <citation type="submission" date="2011-10" db="EMBL/GenBank/DDBJ databases">
        <title>Genome sequence of Gluconobacter morbifer G707, isolated from Drosophila gut.</title>
        <authorList>
            <person name="Lee W.-J."/>
            <person name="Kim E.-K."/>
        </authorList>
    </citation>
    <scope>NUCLEOTIDE SEQUENCE [LARGE SCALE GENOMIC DNA]</scope>
    <source>
        <strain evidence="2 3">G707</strain>
    </source>
</reference>
<keyword evidence="3" id="KW-1185">Reference proteome</keyword>
<comment type="caution">
    <text evidence="2">The sequence shown here is derived from an EMBL/GenBank/DDBJ whole genome shotgun (WGS) entry which is preliminary data.</text>
</comment>
<dbReference type="AlphaFoldDB" id="G6XMU0"/>
<gene>
    <name evidence="2" type="ORF">GMO_28080</name>
</gene>
<evidence type="ECO:0000256" key="1">
    <source>
        <dbReference type="SAM" id="MobiDB-lite"/>
    </source>
</evidence>
<proteinExistence type="predicted"/>
<evidence type="ECO:0000313" key="3">
    <source>
        <dbReference type="Proteomes" id="UP000004949"/>
    </source>
</evidence>
<feature type="region of interest" description="Disordered" evidence="1">
    <location>
        <begin position="74"/>
        <end position="94"/>
    </location>
</feature>
<dbReference type="Proteomes" id="UP000004949">
    <property type="component" value="Unassembled WGS sequence"/>
</dbReference>